<dbReference type="OrthoDB" id="9946628at2"/>
<evidence type="ECO:0000313" key="4">
    <source>
        <dbReference type="Proteomes" id="UP000315724"/>
    </source>
</evidence>
<protein>
    <submittedName>
        <fullName evidence="3">Uncharacterized protein</fullName>
    </submittedName>
</protein>
<proteinExistence type="predicted"/>
<evidence type="ECO:0000256" key="1">
    <source>
        <dbReference type="SAM" id="MobiDB-lite"/>
    </source>
</evidence>
<dbReference type="Proteomes" id="UP000315724">
    <property type="component" value="Chromosome"/>
</dbReference>
<keyword evidence="4" id="KW-1185">Reference proteome</keyword>
<dbReference type="RefSeq" id="WP_145198237.1">
    <property type="nucleotide sequence ID" value="NZ_CP036267.1"/>
</dbReference>
<sequence length="426" mass="47108">MTFGVIELLLLSFLLLVVPGVLGGAALTGTSKQSCSRVDWSKVFFVFLGIPFLLIAAVVGLFFVRNSQVQHAHVEQSRLEAKQNLAVVADQIRASESKALHQDEDSEHHDPNSHSEQHEHAGGHTSYNSHGMTDFSPRHDTEVVYDNFTKATEKHSSWAMTFTLGVIGLLVLGSLVWFGRKRPVLTVCCFLGIAAVGLLGGYSATEVSPSQHVTHADAELRELIDAEDVSTAADDLIPVNEENEQGNEEGPLAIREITHRYQGTTGTRSQTLSEIPAWVEEANGQNLVRPKQGEIVLVSKRYSSLDEAKLELKPIANSLIQSELARTYPEMRGTTFSVESFLSSKILEQECEIIWPFKVREFTGEMKQLAWKLDISESTKRKLYAHWQNGARQDRLAILGTGLGLLTLFFGAGAIVARRRDSNRVS</sequence>
<evidence type="ECO:0000313" key="3">
    <source>
        <dbReference type="EMBL" id="QDT32744.1"/>
    </source>
</evidence>
<reference evidence="3 4" key="1">
    <citation type="submission" date="2019-02" db="EMBL/GenBank/DDBJ databases">
        <title>Deep-cultivation of Planctomycetes and their phenomic and genomic characterization uncovers novel biology.</title>
        <authorList>
            <person name="Wiegand S."/>
            <person name="Jogler M."/>
            <person name="Boedeker C."/>
            <person name="Pinto D."/>
            <person name="Vollmers J."/>
            <person name="Rivas-Marin E."/>
            <person name="Kohn T."/>
            <person name="Peeters S.H."/>
            <person name="Heuer A."/>
            <person name="Rast P."/>
            <person name="Oberbeckmann S."/>
            <person name="Bunk B."/>
            <person name="Jeske O."/>
            <person name="Meyerdierks A."/>
            <person name="Storesund J.E."/>
            <person name="Kallscheuer N."/>
            <person name="Luecker S."/>
            <person name="Lage O.M."/>
            <person name="Pohl T."/>
            <person name="Merkel B.J."/>
            <person name="Hornburger P."/>
            <person name="Mueller R.-W."/>
            <person name="Bruemmer F."/>
            <person name="Labrenz M."/>
            <person name="Spormann A.M."/>
            <person name="Op den Camp H."/>
            <person name="Overmann J."/>
            <person name="Amann R."/>
            <person name="Jetten M.S.M."/>
            <person name="Mascher T."/>
            <person name="Medema M.H."/>
            <person name="Devos D.P."/>
            <person name="Kaster A.-K."/>
            <person name="Ovreas L."/>
            <person name="Rohde M."/>
            <person name="Galperin M.Y."/>
            <person name="Jogler C."/>
        </authorList>
    </citation>
    <scope>NUCLEOTIDE SEQUENCE [LARGE SCALE GENOMIC DNA]</scope>
    <source>
        <strain evidence="3 4">Mal48</strain>
    </source>
</reference>
<feature type="compositionally biased region" description="Basic and acidic residues" evidence="1">
    <location>
        <begin position="99"/>
        <end position="122"/>
    </location>
</feature>
<keyword evidence="2" id="KW-0472">Membrane</keyword>
<accession>A0A517QM83</accession>
<feature type="transmembrane region" description="Helical" evidence="2">
    <location>
        <begin position="184"/>
        <end position="202"/>
    </location>
</feature>
<dbReference type="KEGG" id="tpol:Mal48_19910"/>
<feature type="transmembrane region" description="Helical" evidence="2">
    <location>
        <begin position="396"/>
        <end position="417"/>
    </location>
</feature>
<name>A0A517QM83_9PLAN</name>
<gene>
    <name evidence="3" type="ORF">Mal48_19910</name>
</gene>
<keyword evidence="2" id="KW-1133">Transmembrane helix</keyword>
<organism evidence="3 4">
    <name type="scientific">Thalassoglobus polymorphus</name>
    <dbReference type="NCBI Taxonomy" id="2527994"/>
    <lineage>
        <taxon>Bacteria</taxon>
        <taxon>Pseudomonadati</taxon>
        <taxon>Planctomycetota</taxon>
        <taxon>Planctomycetia</taxon>
        <taxon>Planctomycetales</taxon>
        <taxon>Planctomycetaceae</taxon>
        <taxon>Thalassoglobus</taxon>
    </lineage>
</organism>
<dbReference type="EMBL" id="CP036267">
    <property type="protein sequence ID" value="QDT32744.1"/>
    <property type="molecule type" value="Genomic_DNA"/>
</dbReference>
<feature type="transmembrane region" description="Helical" evidence="2">
    <location>
        <begin position="43"/>
        <end position="64"/>
    </location>
</feature>
<evidence type="ECO:0000256" key="2">
    <source>
        <dbReference type="SAM" id="Phobius"/>
    </source>
</evidence>
<feature type="region of interest" description="Disordered" evidence="1">
    <location>
        <begin position="99"/>
        <end position="133"/>
    </location>
</feature>
<feature type="transmembrane region" description="Helical" evidence="2">
    <location>
        <begin position="158"/>
        <end position="178"/>
    </location>
</feature>
<dbReference type="AlphaFoldDB" id="A0A517QM83"/>
<keyword evidence="2" id="KW-0812">Transmembrane</keyword>